<gene>
    <name evidence="2" type="ORF">SAMN04488065_1032</name>
</gene>
<reference evidence="2 3" key="1">
    <citation type="submission" date="2016-10" db="EMBL/GenBank/DDBJ databases">
        <authorList>
            <person name="de Groot N.N."/>
        </authorList>
    </citation>
    <scope>NUCLEOTIDE SEQUENCE [LARGE SCALE GENOMIC DNA]</scope>
    <source>
        <strain evidence="2 3">CGMCC 1.8712</strain>
    </source>
</reference>
<protein>
    <recommendedName>
        <fullName evidence="1">Mut7-C RNAse domain-containing protein</fullName>
    </recommendedName>
</protein>
<sequence>MARFLCDAMLGKLARYLRMCGHDTAYALDRDIEADDALARLAREEDRRLVTRDADLAARTEDAIRLSATDIEGQLCELDVAGVRLSLPETPRRCGRCNGALAAVSEEASTPNDVPDPAAAAVWRCERCGQHFWRGSHWDDVRARLRGVTGDRKG</sequence>
<dbReference type="EMBL" id="FNQT01000001">
    <property type="protein sequence ID" value="SDZ88998.1"/>
    <property type="molecule type" value="Genomic_DNA"/>
</dbReference>
<organism evidence="2 3">
    <name type="scientific">Haloplanus vescus</name>
    <dbReference type="NCBI Taxonomy" id="555874"/>
    <lineage>
        <taxon>Archaea</taxon>
        <taxon>Methanobacteriati</taxon>
        <taxon>Methanobacteriota</taxon>
        <taxon>Stenosarchaea group</taxon>
        <taxon>Halobacteria</taxon>
        <taxon>Halobacteriales</taxon>
        <taxon>Haloferacaceae</taxon>
        <taxon>Haloplanus</taxon>
    </lineage>
</organism>
<dbReference type="STRING" id="555874.SAMN04488065_1032"/>
<dbReference type="InterPro" id="IPR002782">
    <property type="entry name" value="Mut7-C_RNAse_dom"/>
</dbReference>
<evidence type="ECO:0000259" key="1">
    <source>
        <dbReference type="Pfam" id="PF01927"/>
    </source>
</evidence>
<keyword evidence="3" id="KW-1185">Reference proteome</keyword>
<dbReference type="AlphaFoldDB" id="A0A1H3WS28"/>
<dbReference type="Pfam" id="PF01927">
    <property type="entry name" value="Mut7-C"/>
    <property type="match status" value="1"/>
</dbReference>
<dbReference type="OrthoDB" id="1266at2157"/>
<evidence type="ECO:0000313" key="3">
    <source>
        <dbReference type="Proteomes" id="UP000236755"/>
    </source>
</evidence>
<feature type="domain" description="Mut7-C RNAse" evidence="1">
    <location>
        <begin position="3"/>
        <end position="144"/>
    </location>
</feature>
<name>A0A1H3WS28_9EURY</name>
<evidence type="ECO:0000313" key="2">
    <source>
        <dbReference type="EMBL" id="SDZ88998.1"/>
    </source>
</evidence>
<dbReference type="PANTHER" id="PTHR39081">
    <property type="entry name" value="MUT7-C DOMAIN-CONTAINING PROTEIN"/>
    <property type="match status" value="1"/>
</dbReference>
<proteinExistence type="predicted"/>
<accession>A0A1H3WS28</accession>
<dbReference type="Proteomes" id="UP000236755">
    <property type="component" value="Unassembled WGS sequence"/>
</dbReference>
<dbReference type="PANTHER" id="PTHR39081:SF1">
    <property type="entry name" value="MUT7-C RNASE DOMAIN-CONTAINING PROTEIN"/>
    <property type="match status" value="1"/>
</dbReference>